<dbReference type="PROSITE" id="PS50949">
    <property type="entry name" value="HTH_GNTR"/>
    <property type="match status" value="1"/>
</dbReference>
<comment type="caution">
    <text evidence="5">The sequence shown here is derived from an EMBL/GenBank/DDBJ whole genome shotgun (WGS) entry which is preliminary data.</text>
</comment>
<dbReference type="Proteomes" id="UP000591626">
    <property type="component" value="Unassembled WGS sequence"/>
</dbReference>
<evidence type="ECO:0000256" key="1">
    <source>
        <dbReference type="ARBA" id="ARBA00023015"/>
    </source>
</evidence>
<dbReference type="InterPro" id="IPR036390">
    <property type="entry name" value="WH_DNA-bd_sf"/>
</dbReference>
<evidence type="ECO:0000256" key="2">
    <source>
        <dbReference type="ARBA" id="ARBA00023125"/>
    </source>
</evidence>
<dbReference type="AlphaFoldDB" id="A0AAP7CCW8"/>
<proteinExistence type="predicted"/>
<dbReference type="RefSeq" id="WP_070840749.1">
    <property type="nucleotide sequence ID" value="NZ_JAAUVV010000017.1"/>
</dbReference>
<dbReference type="Gene3D" id="1.20.120.530">
    <property type="entry name" value="GntR ligand-binding domain-like"/>
    <property type="match status" value="1"/>
</dbReference>
<dbReference type="GO" id="GO:0003700">
    <property type="term" value="F:DNA-binding transcription factor activity"/>
    <property type="evidence" value="ECO:0007669"/>
    <property type="project" value="InterPro"/>
</dbReference>
<reference evidence="5 6" key="1">
    <citation type="submission" date="2020-03" db="EMBL/GenBank/DDBJ databases">
        <title>Draft genome sequences of bacterial isolates from the female urobiome.</title>
        <authorList>
            <person name="Miller-Ensminger T."/>
            <person name="Wolfe A.J."/>
            <person name="Putonti C."/>
        </authorList>
    </citation>
    <scope>NUCLEOTIDE SEQUENCE [LARGE SCALE GENOMIC DNA]</scope>
    <source>
        <strain evidence="5 6">UMB8490</strain>
    </source>
</reference>
<evidence type="ECO:0000313" key="5">
    <source>
        <dbReference type="EMBL" id="NJJ04441.1"/>
    </source>
</evidence>
<dbReference type="InterPro" id="IPR008920">
    <property type="entry name" value="TF_FadR/GntR_C"/>
</dbReference>
<dbReference type="Pfam" id="PF07729">
    <property type="entry name" value="FCD"/>
    <property type="match status" value="1"/>
</dbReference>
<dbReference type="SMART" id="SM00345">
    <property type="entry name" value="HTH_GNTR"/>
    <property type="match status" value="1"/>
</dbReference>
<evidence type="ECO:0000313" key="6">
    <source>
        <dbReference type="Proteomes" id="UP000591626"/>
    </source>
</evidence>
<keyword evidence="3" id="KW-0804">Transcription</keyword>
<dbReference type="CDD" id="cd07377">
    <property type="entry name" value="WHTH_GntR"/>
    <property type="match status" value="1"/>
</dbReference>
<dbReference type="InterPro" id="IPR036388">
    <property type="entry name" value="WH-like_DNA-bd_sf"/>
</dbReference>
<accession>A0AAP7CCW8</accession>
<organism evidence="5 6">
    <name type="scientific">Corynebacterium coyleae</name>
    <dbReference type="NCBI Taxonomy" id="53374"/>
    <lineage>
        <taxon>Bacteria</taxon>
        <taxon>Bacillati</taxon>
        <taxon>Actinomycetota</taxon>
        <taxon>Actinomycetes</taxon>
        <taxon>Mycobacteriales</taxon>
        <taxon>Corynebacteriaceae</taxon>
        <taxon>Corynebacterium</taxon>
    </lineage>
</organism>
<dbReference type="Pfam" id="PF00392">
    <property type="entry name" value="GntR"/>
    <property type="match status" value="1"/>
</dbReference>
<sequence length="210" mass="23231">METSKRFSLAESLRSAIAGGELPPGTRLKEQALAEEYGASRPTVREALGTLASEGLLTQIPNVGVLVKELSADEILDAMRVRHTLDMLAATRIIEDASNGRLNRVEEGLVTYCKAMTSLDESDRLQAHLAFHREIWAASDSEVLLQHWPLTASHISLAIAIESRAHNDRTHDVASHELLVAKLRERNLDEIRQAFYDHTVIAATKMLDGM</sequence>
<dbReference type="SMART" id="SM00895">
    <property type="entry name" value="FCD"/>
    <property type="match status" value="1"/>
</dbReference>
<dbReference type="Gene3D" id="1.10.10.10">
    <property type="entry name" value="Winged helix-like DNA-binding domain superfamily/Winged helix DNA-binding domain"/>
    <property type="match status" value="1"/>
</dbReference>
<name>A0AAP7CCW8_9CORY</name>
<dbReference type="SUPFAM" id="SSF46785">
    <property type="entry name" value="Winged helix' DNA-binding domain"/>
    <property type="match status" value="1"/>
</dbReference>
<dbReference type="InterPro" id="IPR000524">
    <property type="entry name" value="Tscrpt_reg_HTH_GntR"/>
</dbReference>
<keyword evidence="2" id="KW-0238">DNA-binding</keyword>
<dbReference type="SUPFAM" id="SSF48008">
    <property type="entry name" value="GntR ligand-binding domain-like"/>
    <property type="match status" value="1"/>
</dbReference>
<dbReference type="PRINTS" id="PR00035">
    <property type="entry name" value="HTHGNTR"/>
</dbReference>
<dbReference type="PANTHER" id="PTHR43537">
    <property type="entry name" value="TRANSCRIPTIONAL REGULATOR, GNTR FAMILY"/>
    <property type="match status" value="1"/>
</dbReference>
<evidence type="ECO:0000259" key="4">
    <source>
        <dbReference type="PROSITE" id="PS50949"/>
    </source>
</evidence>
<feature type="domain" description="HTH gntR-type" evidence="4">
    <location>
        <begin position="3"/>
        <end position="70"/>
    </location>
</feature>
<gene>
    <name evidence="5" type="ORF">HC138_08785</name>
</gene>
<evidence type="ECO:0000256" key="3">
    <source>
        <dbReference type="ARBA" id="ARBA00023163"/>
    </source>
</evidence>
<dbReference type="InterPro" id="IPR011711">
    <property type="entry name" value="GntR_C"/>
</dbReference>
<protein>
    <submittedName>
        <fullName evidence="5">GntR family transcriptional regulator</fullName>
    </submittedName>
</protein>
<dbReference type="EMBL" id="JAAUVV010000017">
    <property type="protein sequence ID" value="NJJ04441.1"/>
    <property type="molecule type" value="Genomic_DNA"/>
</dbReference>
<keyword evidence="1" id="KW-0805">Transcription regulation</keyword>
<dbReference type="GO" id="GO:0003677">
    <property type="term" value="F:DNA binding"/>
    <property type="evidence" value="ECO:0007669"/>
    <property type="project" value="UniProtKB-KW"/>
</dbReference>
<dbReference type="PANTHER" id="PTHR43537:SF5">
    <property type="entry name" value="UXU OPERON TRANSCRIPTIONAL REGULATOR"/>
    <property type="match status" value="1"/>
</dbReference>